<dbReference type="Proteomes" id="UP000198145">
    <property type="component" value="Unassembled WGS sequence"/>
</dbReference>
<keyword evidence="1" id="KW-0732">Signal</keyword>
<organism evidence="2 3">
    <name type="scientific">Pseudomonas nitroreducens</name>
    <dbReference type="NCBI Taxonomy" id="46680"/>
    <lineage>
        <taxon>Bacteria</taxon>
        <taxon>Pseudomonadati</taxon>
        <taxon>Pseudomonadota</taxon>
        <taxon>Gammaproteobacteria</taxon>
        <taxon>Pseudomonadales</taxon>
        <taxon>Pseudomonadaceae</taxon>
        <taxon>Pseudomonas</taxon>
    </lineage>
</organism>
<evidence type="ECO:0000313" key="3">
    <source>
        <dbReference type="Proteomes" id="UP000198145"/>
    </source>
</evidence>
<dbReference type="AlphaFoldDB" id="A0A246FEC7"/>
<accession>A0A246FEC7</accession>
<reference evidence="2 3" key="1">
    <citation type="submission" date="2017-06" db="EMBL/GenBank/DDBJ databases">
        <title>Draft genome of Pseudomonas nitroreducens DF05.</title>
        <authorList>
            <person name="Iyer R."/>
        </authorList>
    </citation>
    <scope>NUCLEOTIDE SEQUENCE [LARGE SCALE GENOMIC DNA]</scope>
    <source>
        <strain evidence="2 3">DF05</strain>
    </source>
</reference>
<name>A0A246FEC7_PSENT</name>
<protein>
    <recommendedName>
        <fullName evidence="4">Lipoprotein</fullName>
    </recommendedName>
</protein>
<dbReference type="EMBL" id="NJBA01000001">
    <property type="protein sequence ID" value="OWP52666.1"/>
    <property type="molecule type" value="Genomic_DNA"/>
</dbReference>
<gene>
    <name evidence="2" type="ORF">CEG18_02165</name>
</gene>
<dbReference type="eggNOG" id="ENOG5033CN4">
    <property type="taxonomic scope" value="Bacteria"/>
</dbReference>
<evidence type="ECO:0000313" key="2">
    <source>
        <dbReference type="EMBL" id="OWP52666.1"/>
    </source>
</evidence>
<evidence type="ECO:0008006" key="4">
    <source>
        <dbReference type="Google" id="ProtNLM"/>
    </source>
</evidence>
<dbReference type="RefSeq" id="WP_088416090.1">
    <property type="nucleotide sequence ID" value="NZ_NJBA01000001.1"/>
</dbReference>
<evidence type="ECO:0000256" key="1">
    <source>
        <dbReference type="SAM" id="SignalP"/>
    </source>
</evidence>
<comment type="caution">
    <text evidence="2">The sequence shown here is derived from an EMBL/GenBank/DDBJ whole genome shotgun (WGS) entry which is preliminary data.</text>
</comment>
<proteinExistence type="predicted"/>
<dbReference type="PROSITE" id="PS51257">
    <property type="entry name" value="PROKAR_LIPOPROTEIN"/>
    <property type="match status" value="1"/>
</dbReference>
<sequence length="132" mass="14740">MSRLIRSVLLCAAAVLAVGCTTKPVENIDQSLPPDSNRTSVQVQAAIHDALEEQKWTVQQDSGNVIYAAITVRERHHAEVSIPYSSQQYSIKLRSSRGLDEKDGQIHRNYNKWVAILNNKILQNLHLAPPSN</sequence>
<feature type="signal peptide" evidence="1">
    <location>
        <begin position="1"/>
        <end position="17"/>
    </location>
</feature>
<feature type="chain" id="PRO_5013145634" description="Lipoprotein" evidence="1">
    <location>
        <begin position="18"/>
        <end position="132"/>
    </location>
</feature>